<evidence type="ECO:0000313" key="14">
    <source>
        <dbReference type="EMBL" id="RJG06024.1"/>
    </source>
</evidence>
<evidence type="ECO:0000256" key="1">
    <source>
        <dbReference type="ARBA" id="ARBA00004651"/>
    </source>
</evidence>
<dbReference type="Proteomes" id="UP000285190">
    <property type="component" value="Unassembled WGS sequence"/>
</dbReference>
<keyword evidence="8 11" id="KW-1133">Transmembrane helix</keyword>
<dbReference type="PANTHER" id="PTHR43630">
    <property type="entry name" value="POLY-BETA-1,6-N-ACETYL-D-GLUCOSAMINE SYNTHASE"/>
    <property type="match status" value="1"/>
</dbReference>
<dbReference type="Gene3D" id="3.90.550.10">
    <property type="entry name" value="Spore Coat Polysaccharide Biosynthesis Protein SpsA, Chain A"/>
    <property type="match status" value="1"/>
</dbReference>
<evidence type="ECO:0000256" key="9">
    <source>
        <dbReference type="ARBA" id="ARBA00023136"/>
    </source>
</evidence>
<evidence type="ECO:0000256" key="11">
    <source>
        <dbReference type="RuleBase" id="RU364028"/>
    </source>
</evidence>
<feature type="transmembrane region" description="Helical" evidence="11">
    <location>
        <begin position="370"/>
        <end position="392"/>
    </location>
</feature>
<proteinExistence type="inferred from homology"/>
<dbReference type="PANTHER" id="PTHR43630:SF1">
    <property type="entry name" value="POLY-BETA-1,6-N-ACETYL-D-GLUCOSAMINE SYNTHASE"/>
    <property type="match status" value="1"/>
</dbReference>
<dbReference type="Pfam" id="PF00535">
    <property type="entry name" value="Glycos_transf_2"/>
    <property type="match status" value="1"/>
</dbReference>
<protein>
    <recommendedName>
        <fullName evidence="3 10">Poly-beta-1,6-N-acetyl-D-glucosamine synthase</fullName>
        <shortName evidence="11">Poly-beta-1,6-GlcNAc synthase</shortName>
        <ecNumber evidence="11">2.4.1.-</ecNumber>
    </recommendedName>
</protein>
<organism evidence="14 15">
    <name type="scientific">Noviherbaspirillum cavernae</name>
    <dbReference type="NCBI Taxonomy" id="2320862"/>
    <lineage>
        <taxon>Bacteria</taxon>
        <taxon>Pseudomonadati</taxon>
        <taxon>Pseudomonadota</taxon>
        <taxon>Betaproteobacteria</taxon>
        <taxon>Burkholderiales</taxon>
        <taxon>Oxalobacteraceae</taxon>
        <taxon>Noviherbaspirillum</taxon>
    </lineage>
</organism>
<evidence type="ECO:0000256" key="10">
    <source>
        <dbReference type="NCBIfam" id="TIGR03937"/>
    </source>
</evidence>
<dbReference type="InterPro" id="IPR023853">
    <property type="entry name" value="PGA_PgaC/IcaA"/>
</dbReference>
<evidence type="ECO:0000256" key="5">
    <source>
        <dbReference type="ARBA" id="ARBA00022676"/>
    </source>
</evidence>
<evidence type="ECO:0000259" key="13">
    <source>
        <dbReference type="Pfam" id="PF00535"/>
    </source>
</evidence>
<dbReference type="AlphaFoldDB" id="A0A418X0J9"/>
<name>A0A418X0J9_9BURK</name>
<evidence type="ECO:0000256" key="4">
    <source>
        <dbReference type="ARBA" id="ARBA00022475"/>
    </source>
</evidence>
<evidence type="ECO:0000256" key="7">
    <source>
        <dbReference type="ARBA" id="ARBA00022692"/>
    </source>
</evidence>
<evidence type="ECO:0000256" key="8">
    <source>
        <dbReference type="ARBA" id="ARBA00022989"/>
    </source>
</evidence>
<dbReference type="GO" id="GO:0043708">
    <property type="term" value="P:cell adhesion involved in biofilm formation"/>
    <property type="evidence" value="ECO:0007669"/>
    <property type="project" value="InterPro"/>
</dbReference>
<feature type="domain" description="Glycosyltransferase 2-like" evidence="13">
    <location>
        <begin position="54"/>
        <end position="218"/>
    </location>
</feature>
<dbReference type="GO" id="GO:0008375">
    <property type="term" value="F:acetylglucosaminyltransferase activity"/>
    <property type="evidence" value="ECO:0007669"/>
    <property type="project" value="UniProtKB-UniRule"/>
</dbReference>
<comment type="similarity">
    <text evidence="2 11">Belongs to the glycosyltransferase 2 family.</text>
</comment>
<evidence type="ECO:0000313" key="15">
    <source>
        <dbReference type="Proteomes" id="UP000285190"/>
    </source>
</evidence>
<evidence type="ECO:0000256" key="6">
    <source>
        <dbReference type="ARBA" id="ARBA00022679"/>
    </source>
</evidence>
<dbReference type="InterPro" id="IPR001173">
    <property type="entry name" value="Glyco_trans_2-like"/>
</dbReference>
<dbReference type="CDD" id="cd06423">
    <property type="entry name" value="CESA_like"/>
    <property type="match status" value="1"/>
</dbReference>
<feature type="transmembrane region" description="Helical" evidence="11">
    <location>
        <begin position="337"/>
        <end position="358"/>
    </location>
</feature>
<keyword evidence="9 11" id="KW-0472">Membrane</keyword>
<feature type="region of interest" description="Disordered" evidence="12">
    <location>
        <begin position="417"/>
        <end position="447"/>
    </location>
</feature>
<dbReference type="InterPro" id="IPR029044">
    <property type="entry name" value="Nucleotide-diphossugar_trans"/>
</dbReference>
<dbReference type="GO" id="GO:0005886">
    <property type="term" value="C:plasma membrane"/>
    <property type="evidence" value="ECO:0007669"/>
    <property type="project" value="UniProtKB-SubCell"/>
</dbReference>
<dbReference type="OrthoDB" id="9806824at2"/>
<keyword evidence="7 11" id="KW-0812">Transmembrane</keyword>
<accession>A0A418X0J9</accession>
<keyword evidence="5 11" id="KW-0328">Glycosyltransferase</keyword>
<feature type="transmembrane region" description="Helical" evidence="11">
    <location>
        <begin position="12"/>
        <end position="31"/>
    </location>
</feature>
<keyword evidence="6 11" id="KW-0808">Transferase</keyword>
<dbReference type="EC" id="2.4.1.-" evidence="11"/>
<keyword evidence="15" id="KW-1185">Reference proteome</keyword>
<feature type="transmembrane region" description="Helical" evidence="11">
    <location>
        <begin position="299"/>
        <end position="325"/>
    </location>
</feature>
<evidence type="ECO:0000256" key="12">
    <source>
        <dbReference type="SAM" id="MobiDB-lite"/>
    </source>
</evidence>
<evidence type="ECO:0000256" key="2">
    <source>
        <dbReference type="ARBA" id="ARBA00006739"/>
    </source>
</evidence>
<keyword evidence="4 11" id="KW-1003">Cell membrane</keyword>
<dbReference type="NCBIfam" id="TIGR03937">
    <property type="entry name" value="PgaC_IcaA"/>
    <property type="match status" value="1"/>
</dbReference>
<reference evidence="14 15" key="1">
    <citation type="submission" date="2018-09" db="EMBL/GenBank/DDBJ databases">
        <authorList>
            <person name="Zhu H."/>
        </authorList>
    </citation>
    <scope>NUCLEOTIDE SEQUENCE [LARGE SCALE GENOMIC DNA]</scope>
    <source>
        <strain evidence="14 15">K2R10-39</strain>
    </source>
</reference>
<dbReference type="RefSeq" id="WP_119738224.1">
    <property type="nucleotide sequence ID" value="NZ_QYUN01000002.1"/>
</dbReference>
<comment type="subcellular location">
    <subcellularLocation>
        <location evidence="1 11">Cell membrane</location>
        <topology evidence="1 11">Multi-pass membrane protein</topology>
    </subcellularLocation>
</comment>
<dbReference type="SUPFAM" id="SSF53448">
    <property type="entry name" value="Nucleotide-diphospho-sugar transferases"/>
    <property type="match status" value="1"/>
</dbReference>
<gene>
    <name evidence="14" type="primary">pgaC</name>
    <name evidence="14" type="ORF">D3870_08355</name>
</gene>
<dbReference type="EMBL" id="QYUN01000002">
    <property type="protein sequence ID" value="RJG06024.1"/>
    <property type="molecule type" value="Genomic_DNA"/>
</dbReference>
<sequence length="454" mass="52463">MALDILLFDFTFYYPLFMSYLWMTGAIAYYFHYERDSLKCKDPLSLLRDKPLVSIIVPCYNEEDNVREVVDALSRMNYPDYEIICVNDGSKDNTGAILNELLDQYPRLRVIHQEKNQGKAVGLNTAALLAKGEYLLCIDGDSILDPDAIPWMLRHFESGPRVGAVTGNPRIRTRSTLLGRLQVGEFSSIVGIIKRAQRTYGRLFTVSGVVTMFRRRAVLQAGFWSPDMLTEDIDISWKLQVNHWDARFEPHALCWILMPETLAGLWKQRLRWAMGGSQAIRKYAFIFTKWRFRRMWPIYLEYVGSVFWAYAMGLVVALWLLGLVINMPLRWQITIVPGWHGALIGTTCLFQVMLAMWLDRRYDQRVFRHFFWMIWYPLAYWMLNMCVTIWSVPKVFARRKGRRAVWISPDRGVRMPVPETQAAPASATGLVRTQSGTHPPAAAPATVREAVLDE</sequence>
<comment type="caution">
    <text evidence="14">The sequence shown here is derived from an EMBL/GenBank/DDBJ whole genome shotgun (WGS) entry which is preliminary data.</text>
</comment>
<evidence type="ECO:0000256" key="3">
    <source>
        <dbReference type="ARBA" id="ARBA00017381"/>
    </source>
</evidence>